<sequence length="343" mass="35782">MRAAMHHPRHRSRRAVAATCCMLLALVLAGCDWSEELGLSGDDADEADGTPPVAETRVPGLRLVASERSFDNSYDALVDAISIRTTVGIIAVDHRANAAGVTGSLRPTRVLIYDPVNRTAPLIAADPRAALDLPPAMLVYRDGADETGIAYNSAAYLAARHDLDDAEDGALEGLADEQQAIAEEAAAADVEDPDSAAGIGESEGIEQRESEAGFAATVNALTAAINDDADLGLIDRVDLQARANSTGRALDPAFLFFVSAPEDATALLRGAQTAGIDLPLRLLVTQAEDGTVAIHWNDPAFIAERHGITDRDDSVADLAERLEALADTAADATTAGAAGSEPL</sequence>
<proteinExistence type="predicted"/>
<evidence type="ECO:0000259" key="3">
    <source>
        <dbReference type="Pfam" id="PF03625"/>
    </source>
</evidence>
<feature type="domain" description="DUF302" evidence="3">
    <location>
        <begin position="237"/>
        <end position="299"/>
    </location>
</feature>
<gene>
    <name evidence="4" type="ORF">SAOR_16555</name>
</gene>
<dbReference type="InterPro" id="IPR035923">
    <property type="entry name" value="TT1751-like_sf"/>
</dbReference>
<feature type="domain" description="DUF302" evidence="3">
    <location>
        <begin position="92"/>
        <end position="152"/>
    </location>
</feature>
<dbReference type="SUPFAM" id="SSF103247">
    <property type="entry name" value="TT1751-like"/>
    <property type="match status" value="2"/>
</dbReference>
<name>A0A423PEQ0_9GAMM</name>
<evidence type="ECO:0000313" key="4">
    <source>
        <dbReference type="EMBL" id="ROO24036.1"/>
    </source>
</evidence>
<dbReference type="InterPro" id="IPR005180">
    <property type="entry name" value="DUF302"/>
</dbReference>
<organism evidence="4 5">
    <name type="scientific">Salinisphaera orenii MK-B5</name>
    <dbReference type="NCBI Taxonomy" id="856730"/>
    <lineage>
        <taxon>Bacteria</taxon>
        <taxon>Pseudomonadati</taxon>
        <taxon>Pseudomonadota</taxon>
        <taxon>Gammaproteobacteria</taxon>
        <taxon>Salinisphaerales</taxon>
        <taxon>Salinisphaeraceae</taxon>
        <taxon>Salinisphaera</taxon>
    </lineage>
</organism>
<dbReference type="AlphaFoldDB" id="A0A423PEQ0"/>
<dbReference type="Pfam" id="PF03625">
    <property type="entry name" value="DUF302"/>
    <property type="match status" value="2"/>
</dbReference>
<dbReference type="Gene3D" id="3.30.310.70">
    <property type="entry name" value="TT1751-like domain"/>
    <property type="match status" value="2"/>
</dbReference>
<dbReference type="PANTHER" id="PTHR38342">
    <property type="entry name" value="SLR5037 PROTEIN"/>
    <property type="match status" value="1"/>
</dbReference>
<feature type="region of interest" description="Disordered" evidence="1">
    <location>
        <begin position="185"/>
        <end position="205"/>
    </location>
</feature>
<keyword evidence="5" id="KW-1185">Reference proteome</keyword>
<dbReference type="EMBL" id="AYKH01000044">
    <property type="protein sequence ID" value="ROO24036.1"/>
    <property type="molecule type" value="Genomic_DNA"/>
</dbReference>
<dbReference type="PROSITE" id="PS51257">
    <property type="entry name" value="PROKAR_LIPOPROTEIN"/>
    <property type="match status" value="1"/>
</dbReference>
<accession>A0A423PEQ0</accession>
<feature type="signal peptide" evidence="2">
    <location>
        <begin position="1"/>
        <end position="29"/>
    </location>
</feature>
<reference evidence="4 5" key="1">
    <citation type="submission" date="2013-10" db="EMBL/GenBank/DDBJ databases">
        <title>Salinisphaera orenii MK-B5 Genome Sequencing.</title>
        <authorList>
            <person name="Lai Q."/>
            <person name="Li C."/>
            <person name="Shao Z."/>
        </authorList>
    </citation>
    <scope>NUCLEOTIDE SEQUENCE [LARGE SCALE GENOMIC DNA]</scope>
    <source>
        <strain evidence="4 5">MK-B5</strain>
    </source>
</reference>
<dbReference type="CDD" id="cd14797">
    <property type="entry name" value="DUF302"/>
    <property type="match status" value="2"/>
</dbReference>
<protein>
    <recommendedName>
        <fullName evidence="3">DUF302 domain-containing protein</fullName>
    </recommendedName>
</protein>
<evidence type="ECO:0000256" key="2">
    <source>
        <dbReference type="SAM" id="SignalP"/>
    </source>
</evidence>
<comment type="caution">
    <text evidence="4">The sequence shown here is derived from an EMBL/GenBank/DDBJ whole genome shotgun (WGS) entry which is preliminary data.</text>
</comment>
<feature type="chain" id="PRO_5019273755" description="DUF302 domain-containing protein" evidence="2">
    <location>
        <begin position="30"/>
        <end position="343"/>
    </location>
</feature>
<evidence type="ECO:0000313" key="5">
    <source>
        <dbReference type="Proteomes" id="UP000283993"/>
    </source>
</evidence>
<evidence type="ECO:0000256" key="1">
    <source>
        <dbReference type="SAM" id="MobiDB-lite"/>
    </source>
</evidence>
<keyword evidence="2" id="KW-0732">Signal</keyword>
<dbReference type="Proteomes" id="UP000283993">
    <property type="component" value="Unassembled WGS sequence"/>
</dbReference>
<dbReference type="PANTHER" id="PTHR38342:SF2">
    <property type="entry name" value="INNER MEMBRANE OR EXPORTED"/>
    <property type="match status" value="1"/>
</dbReference>